<protein>
    <recommendedName>
        <fullName evidence="5">Ribosomal protein L7Ae/L30e/S12e/Gadd45 domain-containing protein</fullName>
    </recommendedName>
</protein>
<reference evidence="3 4" key="1">
    <citation type="journal article" date="2011" name="Genome Res.">
        <title>Phylogeny-wide analysis of social amoeba genomes highlights ancient origins for complex intercellular communication.</title>
        <authorList>
            <person name="Heidel A.J."/>
            <person name="Lawal H.M."/>
            <person name="Felder M."/>
            <person name="Schilde C."/>
            <person name="Helps N.R."/>
            <person name="Tunggal B."/>
            <person name="Rivero F."/>
            <person name="John U."/>
            <person name="Schleicher M."/>
            <person name="Eichinger L."/>
            <person name="Platzer M."/>
            <person name="Noegel A.A."/>
            <person name="Schaap P."/>
            <person name="Gloeckner G."/>
        </authorList>
    </citation>
    <scope>NUCLEOTIDE SEQUENCE [LARGE SCALE GENOMIC DNA]</scope>
    <source>
        <strain evidence="4">ATCC 26659 / Pp 5 / PN500</strain>
    </source>
</reference>
<dbReference type="GeneID" id="31365399"/>
<dbReference type="GO" id="GO:0000172">
    <property type="term" value="C:ribonuclease MRP complex"/>
    <property type="evidence" value="ECO:0007669"/>
    <property type="project" value="InterPro"/>
</dbReference>
<accession>D3BPR0</accession>
<evidence type="ECO:0000256" key="1">
    <source>
        <dbReference type="SAM" id="Coils"/>
    </source>
</evidence>
<feature type="compositionally biased region" description="Low complexity" evidence="2">
    <location>
        <begin position="297"/>
        <end position="314"/>
    </location>
</feature>
<comment type="caution">
    <text evidence="3">The sequence shown here is derived from an EMBL/GenBank/DDBJ whole genome shotgun (WGS) entry which is preliminary data.</text>
</comment>
<evidence type="ECO:0000256" key="2">
    <source>
        <dbReference type="SAM" id="MobiDB-lite"/>
    </source>
</evidence>
<dbReference type="InParanoid" id="D3BPR0"/>
<dbReference type="Gene3D" id="3.30.1330.30">
    <property type="match status" value="1"/>
</dbReference>
<dbReference type="InterPro" id="IPR029064">
    <property type="entry name" value="Ribosomal_eL30-like_sf"/>
</dbReference>
<dbReference type="InterPro" id="IPR042848">
    <property type="entry name" value="Rpp38"/>
</dbReference>
<dbReference type="GO" id="GO:0001682">
    <property type="term" value="P:tRNA 5'-leader removal"/>
    <property type="evidence" value="ECO:0007669"/>
    <property type="project" value="InterPro"/>
</dbReference>
<dbReference type="PANTHER" id="PTHR46948:SF1">
    <property type="entry name" value="RIBONUCLEASE P PROTEIN SUBUNIT P38"/>
    <property type="match status" value="1"/>
</dbReference>
<dbReference type="PANTHER" id="PTHR46948">
    <property type="entry name" value="RIBONUCLEASE P PROTEIN SUBUNIT P38"/>
    <property type="match status" value="1"/>
</dbReference>
<evidence type="ECO:0000313" key="4">
    <source>
        <dbReference type="Proteomes" id="UP000001396"/>
    </source>
</evidence>
<sequence length="314" mass="35941">MVKNIAGNKPKPLVFRDTISSPYDTGDQFNVLDENVANQIVEELQSVYRDDLNIKMKKKSMAATLHKDILEFQHKLNTLYVKNKKCVANIKKRKRDTQSSKEEPVTSDTVLKEKENELQQIRNDMKPIKERVTTLTKQKKSAIKQLEEQLNKERQTPSIQPYIVKGINEITKSLEKLPITFKQQEQQQQQQLYDIKIIIICSQLASQGGNVMIEHIPMMATMRNIPYLILPNSCYNSLRSALGIHSLMAIAIRTPSSTETPQSLQKLLQLTNDAFNATKKLQFPLIGRPLSLLPTTNDNNNNNNSNSNNIKRRK</sequence>
<feature type="region of interest" description="Disordered" evidence="2">
    <location>
        <begin position="293"/>
        <end position="314"/>
    </location>
</feature>
<dbReference type="FunCoup" id="D3BPR0">
    <property type="interactions" value="805"/>
</dbReference>
<evidence type="ECO:0008006" key="5">
    <source>
        <dbReference type="Google" id="ProtNLM"/>
    </source>
</evidence>
<dbReference type="GO" id="GO:0005655">
    <property type="term" value="C:nucleolar ribonuclease P complex"/>
    <property type="evidence" value="ECO:0007669"/>
    <property type="project" value="InterPro"/>
</dbReference>
<name>D3BPR0_HETP5</name>
<dbReference type="AlphaFoldDB" id="D3BPR0"/>
<dbReference type="RefSeq" id="XP_020428754.1">
    <property type="nucleotide sequence ID" value="XM_020580714.1"/>
</dbReference>
<dbReference type="EMBL" id="ADBJ01000045">
    <property type="protein sequence ID" value="EFA76622.1"/>
    <property type="molecule type" value="Genomic_DNA"/>
</dbReference>
<evidence type="ECO:0000313" key="3">
    <source>
        <dbReference type="EMBL" id="EFA76622.1"/>
    </source>
</evidence>
<proteinExistence type="predicted"/>
<organism evidence="3 4">
    <name type="scientific">Heterostelium pallidum (strain ATCC 26659 / Pp 5 / PN500)</name>
    <name type="common">Cellular slime mold</name>
    <name type="synonym">Polysphondylium pallidum</name>
    <dbReference type="NCBI Taxonomy" id="670386"/>
    <lineage>
        <taxon>Eukaryota</taxon>
        <taxon>Amoebozoa</taxon>
        <taxon>Evosea</taxon>
        <taxon>Eumycetozoa</taxon>
        <taxon>Dictyostelia</taxon>
        <taxon>Acytosteliales</taxon>
        <taxon>Acytosteliaceae</taxon>
        <taxon>Heterostelium</taxon>
    </lineage>
</organism>
<keyword evidence="4" id="KW-1185">Reference proteome</keyword>
<dbReference type="Proteomes" id="UP000001396">
    <property type="component" value="Unassembled WGS sequence"/>
</dbReference>
<keyword evidence="1" id="KW-0175">Coiled coil</keyword>
<feature type="coiled-coil region" evidence="1">
    <location>
        <begin position="111"/>
        <end position="156"/>
    </location>
</feature>
<dbReference type="SUPFAM" id="SSF55315">
    <property type="entry name" value="L30e-like"/>
    <property type="match status" value="1"/>
</dbReference>
<gene>
    <name evidence="3" type="ORF">PPL_09927</name>
</gene>